<evidence type="ECO:0000313" key="2">
    <source>
        <dbReference type="EMBL" id="MBP0601157.1"/>
    </source>
</evidence>
<dbReference type="Proteomes" id="UP000666661">
    <property type="component" value="Unassembled WGS sequence"/>
</dbReference>
<protein>
    <recommendedName>
        <fullName evidence="4">SH3 domain-containing protein</fullName>
    </recommendedName>
</protein>
<keyword evidence="1" id="KW-0732">Signal</keyword>
<name>A0ABS4B104_9GAMM</name>
<dbReference type="EMBL" id="JAGIQF010000001">
    <property type="protein sequence ID" value="MBP0601157.1"/>
    <property type="molecule type" value="Genomic_DNA"/>
</dbReference>
<gene>
    <name evidence="2" type="ORF">J8I01_01305</name>
</gene>
<feature type="chain" id="PRO_5045756758" description="SH3 domain-containing protein" evidence="1">
    <location>
        <begin position="20"/>
        <end position="237"/>
    </location>
</feature>
<proteinExistence type="predicted"/>
<keyword evidence="3" id="KW-1185">Reference proteome</keyword>
<sequence>MMPVLFFLFLLSFSFCVQSETSIQGNEGKLLFVDKIDETIGDDVIAIFFDDKHGERYFVDYLPYLSSKGKIHDGFYLNTEALGARYFVIQQSQIDSDTGMNWFNYFNVVVFSYLNGKLMKDDKLTSYFGSGGDIINPNGANSIPYVFPYSEKENIIKAVSKPEFEAWMKGHDVRLTITGKSHFFPEPLPINRTKSYLVEGDIVLREKHESGWDYIIYKSAKGREYSGWMPCSLTGSC</sequence>
<comment type="caution">
    <text evidence="2">The sequence shown here is derived from an EMBL/GenBank/DDBJ whole genome shotgun (WGS) entry which is preliminary data.</text>
</comment>
<evidence type="ECO:0008006" key="4">
    <source>
        <dbReference type="Google" id="ProtNLM"/>
    </source>
</evidence>
<dbReference type="RefSeq" id="WP_201934428.1">
    <property type="nucleotide sequence ID" value="NZ_JAGIQF010000001.1"/>
</dbReference>
<evidence type="ECO:0000313" key="3">
    <source>
        <dbReference type="Proteomes" id="UP000666661"/>
    </source>
</evidence>
<evidence type="ECO:0000256" key="1">
    <source>
        <dbReference type="SAM" id="SignalP"/>
    </source>
</evidence>
<accession>A0ABS4B104</accession>
<feature type="signal peptide" evidence="1">
    <location>
        <begin position="1"/>
        <end position="19"/>
    </location>
</feature>
<organism evidence="2 3">
    <name type="scientific">Aeromonas sanarellii</name>
    <dbReference type="NCBI Taxonomy" id="633415"/>
    <lineage>
        <taxon>Bacteria</taxon>
        <taxon>Pseudomonadati</taxon>
        <taxon>Pseudomonadota</taxon>
        <taxon>Gammaproteobacteria</taxon>
        <taxon>Aeromonadales</taxon>
        <taxon>Aeromonadaceae</taxon>
        <taxon>Aeromonas</taxon>
    </lineage>
</organism>
<reference evidence="2 3" key="1">
    <citation type="submission" date="2021-03" db="EMBL/GenBank/DDBJ databases">
        <title>Plant growth promoting bacteria isolated from wild legumes nodules and trapping Phaseolus vulgaris L. nodules in the center and southern Mexico.</title>
        <authorList>
            <person name="Estrada P."/>
        </authorList>
    </citation>
    <scope>NUCLEOTIDE SEQUENCE [LARGE SCALE GENOMIC DNA]</scope>
    <source>
        <strain evidence="2 3">MaGu-431</strain>
    </source>
</reference>